<evidence type="ECO:0000313" key="1">
    <source>
        <dbReference type="EMBL" id="MBB4035760.1"/>
    </source>
</evidence>
<dbReference type="RefSeq" id="WP_183306688.1">
    <property type="nucleotide sequence ID" value="NZ_JACIEP010000005.1"/>
</dbReference>
<name>A0A840CIH0_9BACT</name>
<organism evidence="1 2">
    <name type="scientific">Dysgonomonas hofstadii</name>
    <dbReference type="NCBI Taxonomy" id="637886"/>
    <lineage>
        <taxon>Bacteria</taxon>
        <taxon>Pseudomonadati</taxon>
        <taxon>Bacteroidota</taxon>
        <taxon>Bacteroidia</taxon>
        <taxon>Bacteroidales</taxon>
        <taxon>Dysgonomonadaceae</taxon>
        <taxon>Dysgonomonas</taxon>
    </lineage>
</organism>
<evidence type="ECO:0000313" key="2">
    <source>
        <dbReference type="Proteomes" id="UP000555103"/>
    </source>
</evidence>
<reference evidence="1 2" key="1">
    <citation type="submission" date="2020-08" db="EMBL/GenBank/DDBJ databases">
        <title>Genomic Encyclopedia of Type Strains, Phase IV (KMG-IV): sequencing the most valuable type-strain genomes for metagenomic binning, comparative biology and taxonomic classification.</title>
        <authorList>
            <person name="Goeker M."/>
        </authorList>
    </citation>
    <scope>NUCLEOTIDE SEQUENCE [LARGE SCALE GENOMIC DNA]</scope>
    <source>
        <strain evidence="1 2">DSM 104969</strain>
    </source>
</reference>
<protein>
    <submittedName>
        <fullName evidence="1">Uncharacterized protein</fullName>
    </submittedName>
</protein>
<gene>
    <name evidence="1" type="ORF">GGR21_001655</name>
</gene>
<sequence length="63" mass="6774">MKNLITYLFSKKKKTYSLIAGENKCSALRVCALAHGAKAVNSQDYAVIQALVAKGIVTGVRFA</sequence>
<dbReference type="EMBL" id="JACIEP010000005">
    <property type="protein sequence ID" value="MBB4035760.1"/>
    <property type="molecule type" value="Genomic_DNA"/>
</dbReference>
<keyword evidence="2" id="KW-1185">Reference proteome</keyword>
<accession>A0A840CIH0</accession>
<dbReference type="AlphaFoldDB" id="A0A840CIH0"/>
<dbReference type="Proteomes" id="UP000555103">
    <property type="component" value="Unassembled WGS sequence"/>
</dbReference>
<comment type="caution">
    <text evidence="1">The sequence shown here is derived from an EMBL/GenBank/DDBJ whole genome shotgun (WGS) entry which is preliminary data.</text>
</comment>
<proteinExistence type="predicted"/>